<dbReference type="EMBL" id="PVNK01000256">
    <property type="protein sequence ID" value="PRP91135.1"/>
    <property type="molecule type" value="Genomic_DNA"/>
</dbReference>
<evidence type="ECO:0000259" key="3">
    <source>
        <dbReference type="PROSITE" id="PS51192"/>
    </source>
</evidence>
<evidence type="ECO:0000256" key="2">
    <source>
        <dbReference type="SAM" id="MobiDB-lite"/>
    </source>
</evidence>
<dbReference type="SMART" id="SM00487">
    <property type="entry name" value="DEXDc"/>
    <property type="match status" value="1"/>
</dbReference>
<dbReference type="SUPFAM" id="SSF52540">
    <property type="entry name" value="P-loop containing nucleoside triphosphate hydrolases"/>
    <property type="match status" value="2"/>
</dbReference>
<accession>A0A2S9XE44</accession>
<gene>
    <name evidence="5" type="primary">rapA_4</name>
    <name evidence="5" type="ORF">ENSA5_58140</name>
</gene>
<evidence type="ECO:0000259" key="4">
    <source>
        <dbReference type="PROSITE" id="PS51194"/>
    </source>
</evidence>
<feature type="region of interest" description="Disordered" evidence="2">
    <location>
        <begin position="378"/>
        <end position="397"/>
    </location>
</feature>
<dbReference type="PROSITE" id="PS51194">
    <property type="entry name" value="HELICASE_CTER"/>
    <property type="match status" value="1"/>
</dbReference>
<reference evidence="5 6" key="1">
    <citation type="submission" date="2018-03" db="EMBL/GenBank/DDBJ databases">
        <title>Draft Genome Sequences of the Obligatory Marine Myxobacteria Enhygromyxa salina SWB005.</title>
        <authorList>
            <person name="Poehlein A."/>
            <person name="Moghaddam J.A."/>
            <person name="Harms H."/>
            <person name="Alanjari M."/>
            <person name="Koenig G.M."/>
            <person name="Daniel R."/>
            <person name="Schaeberle T.F."/>
        </authorList>
    </citation>
    <scope>NUCLEOTIDE SEQUENCE [LARGE SCALE GENOMIC DNA]</scope>
    <source>
        <strain evidence="5 6">SWB005</strain>
    </source>
</reference>
<dbReference type="GO" id="GO:0005524">
    <property type="term" value="F:ATP binding"/>
    <property type="evidence" value="ECO:0007669"/>
    <property type="project" value="InterPro"/>
</dbReference>
<dbReference type="CDD" id="cd18793">
    <property type="entry name" value="SF2_C_SNF"/>
    <property type="match status" value="1"/>
</dbReference>
<dbReference type="PANTHER" id="PTHR45766:SF6">
    <property type="entry name" value="SWI_SNF-RELATED MATRIX-ASSOCIATED ACTIN-DEPENDENT REGULATOR OF CHROMATIN SUBFAMILY A-LIKE PROTEIN 1"/>
    <property type="match status" value="1"/>
</dbReference>
<keyword evidence="1 5" id="KW-0378">Hydrolase</keyword>
<dbReference type="Gene3D" id="3.40.50.10810">
    <property type="entry name" value="Tandem AAA-ATPase domain"/>
    <property type="match status" value="1"/>
</dbReference>
<feature type="domain" description="Helicase ATP-binding" evidence="3">
    <location>
        <begin position="97"/>
        <end position="273"/>
    </location>
</feature>
<evidence type="ECO:0000313" key="6">
    <source>
        <dbReference type="Proteomes" id="UP000237968"/>
    </source>
</evidence>
<dbReference type="AlphaFoldDB" id="A0A2S9XE44"/>
<dbReference type="PROSITE" id="PS51192">
    <property type="entry name" value="HELICASE_ATP_BIND_1"/>
    <property type="match status" value="1"/>
</dbReference>
<dbReference type="Pfam" id="PF00176">
    <property type="entry name" value="SNF2-rel_dom"/>
    <property type="match status" value="1"/>
</dbReference>
<dbReference type="InterPro" id="IPR014001">
    <property type="entry name" value="Helicase_ATP-bd"/>
</dbReference>
<dbReference type="InterPro" id="IPR000330">
    <property type="entry name" value="SNF2_N"/>
</dbReference>
<dbReference type="InterPro" id="IPR038718">
    <property type="entry name" value="SNF2-like_sf"/>
</dbReference>
<feature type="domain" description="Helicase C-terminal" evidence="4">
    <location>
        <begin position="423"/>
        <end position="589"/>
    </location>
</feature>
<dbReference type="InterPro" id="IPR049730">
    <property type="entry name" value="SNF2/RAD54-like_C"/>
</dbReference>
<dbReference type="GO" id="GO:0016787">
    <property type="term" value="F:hydrolase activity"/>
    <property type="evidence" value="ECO:0007669"/>
    <property type="project" value="UniProtKB-KW"/>
</dbReference>
<dbReference type="EC" id="3.6.4.-" evidence="5"/>
<dbReference type="PANTHER" id="PTHR45766">
    <property type="entry name" value="DNA ANNEALING HELICASE AND ENDONUCLEASE ZRANB3 FAMILY MEMBER"/>
    <property type="match status" value="1"/>
</dbReference>
<organism evidence="5 6">
    <name type="scientific">Enhygromyxa salina</name>
    <dbReference type="NCBI Taxonomy" id="215803"/>
    <lineage>
        <taxon>Bacteria</taxon>
        <taxon>Pseudomonadati</taxon>
        <taxon>Myxococcota</taxon>
        <taxon>Polyangia</taxon>
        <taxon>Nannocystales</taxon>
        <taxon>Nannocystaceae</taxon>
        <taxon>Enhygromyxa</taxon>
    </lineage>
</organism>
<sequence>MVRSVQGTATGGHALRVVGVSELVRGRESMFLDDLDEVTILDPRETALVGDDSPQYRRTRLYLESLLRQSPPTSAELTIGHRGAMNPTRYQLVPAAKALAQPRARILIADGVGLGKTLEVGVLLAELIRRGRGRRILVVALRSVLEQFQGELWARFTIPLVRLDSRGIQRVQQRIPANMNPFHFYDRAIISIDTLKRDTKYRRYLDDCRWDAIVIDECQHVAERSNRKGQASMRAQLAQRLAGTCDSLILTSATPHDGRPESFASLMNLLDPTAVVNPAEFTNEEIGGLYVRRFKKDIEHEVGESFQDRELIPHHVAATPAEEALLQALATAEFQTLGRRKRGGGFAGSSALFRTLLKKSALSSAEALISTLDERRKHARLTQPDKGANTPEAGHDRALLTELDRLARAAKDTKSSPPSKLARLIELVGGLDHDQRVVVFSERIHTLDMLERALTRELGLAKGAIGVFSGSLDDTAQQDMVKEFGSRDSQLRVLLCSDAAAEGINLHFYCHRLIHYDIPWSLITLEQRNGRVDRYGQRERPRIHYLLTRAAAEGVDADMQVLDRLVQKEHEAHRNLGDVQSLLQLQDAAAEEQHVIEGVAAGHSPEQIIPELPDSPQSGLDFLAELVAAQAETERETEELELAESISLYPDDLGFTIDAFGELASAYPDIDEATRHVEASGVEIVAPPDLARRFDLLPPELRREGDRFKLSVDREFLMKEFQRARERSQDWPKWDLLWPLHPVSEWLTDRLVAHMTRHAAPIIAVDRGLDERQVCFMVHGVISNHRSQPTISQWFGLRFELGAAAADMAEVVPARELIASLGLDAPLANDGQPRDERALRLMLSPCVDAARAHMAEVRRERARQLQPQIRAEIRRLDAWADGRLDQLDDRIAAETRAPRKVALEHEKARVERLVHERKQWFQDALATDAEPYLRVAAVFVSASHPLKASRKAS</sequence>
<name>A0A2S9XE44_9BACT</name>
<evidence type="ECO:0000256" key="1">
    <source>
        <dbReference type="ARBA" id="ARBA00022801"/>
    </source>
</evidence>
<dbReference type="Gene3D" id="3.40.50.300">
    <property type="entry name" value="P-loop containing nucleotide triphosphate hydrolases"/>
    <property type="match status" value="1"/>
</dbReference>
<comment type="caution">
    <text evidence="5">The sequence shown here is derived from an EMBL/GenBank/DDBJ whole genome shotgun (WGS) entry which is preliminary data.</text>
</comment>
<keyword evidence="6" id="KW-1185">Reference proteome</keyword>
<dbReference type="SMART" id="SM00490">
    <property type="entry name" value="HELICc"/>
    <property type="match status" value="1"/>
</dbReference>
<proteinExistence type="predicted"/>
<protein>
    <submittedName>
        <fullName evidence="5">RNA polymerase-associated protein RapA</fullName>
        <ecNumber evidence="5">3.6.4.-</ecNumber>
    </submittedName>
</protein>
<dbReference type="Pfam" id="PF00271">
    <property type="entry name" value="Helicase_C"/>
    <property type="match status" value="1"/>
</dbReference>
<dbReference type="InterPro" id="IPR001650">
    <property type="entry name" value="Helicase_C-like"/>
</dbReference>
<dbReference type="Proteomes" id="UP000237968">
    <property type="component" value="Unassembled WGS sequence"/>
</dbReference>
<dbReference type="InterPro" id="IPR027417">
    <property type="entry name" value="P-loop_NTPase"/>
</dbReference>
<evidence type="ECO:0000313" key="5">
    <source>
        <dbReference type="EMBL" id="PRP91135.1"/>
    </source>
</evidence>